<feature type="region of interest" description="Disordered" evidence="4">
    <location>
        <begin position="74"/>
        <end position="115"/>
    </location>
</feature>
<dbReference type="GO" id="GO:0042273">
    <property type="term" value="P:ribosomal large subunit biogenesis"/>
    <property type="evidence" value="ECO:0007669"/>
    <property type="project" value="TreeGrafter"/>
</dbReference>
<name>A0A4Y7IDT5_PAPSO</name>
<comment type="subcellular location">
    <subcellularLocation>
        <location evidence="1">Nucleus</location>
    </subcellularLocation>
</comment>
<dbReference type="Proteomes" id="UP000316621">
    <property type="component" value="Chromosome 1"/>
</dbReference>
<sequence>MSKLGKKARKFAKKHLPSVMKKRRKQKAMFKKKPRGEKKDGPTHKTLPKKDLEVENYEDDVAVGDVSLVPVFDGYETDESIEDGSDSDEFLPETFQGAYDAAGESDDESDEGNDRPLQAQNKELRLELAKQKKKLDRLIEKDPEFAEFLEARADELEQDSDYGDSDEEAETSDQDMVEADSSIGKPLTTAIIDSWCRLILEEKNLFVLPNLLNAYRAACQYGSGDAIDAISQRIQSSKTFVKIVNFTLREADNIFRTHLEIPSPDCEKHTVLGLKKTQKWKDSEPLIQSYLSSTIIFLNHVTDSEILAFALTRLRASTIFFAAFPSLLKKLIKVAVHLWATGEGKVPSAAFLIMRDAATQLSLNCLESCLIKTYKAFIARSKFLEPTNLLHIKFLADSLVELYSLDVPRSCSKALVSIQQLATILRQCLHTKEKETMEKIYSWQYINCVDLWVKYVCANVEDNDLQLLVYLIVQIINGVVHLFSGPRHLPLRVKCIQMLNQISSASRDFIPVTSLVLDSLEYIGTGKADAKSAKPFDMSFALKVPKQWLKSRLFQEECVLSVIERLSAHFAQWSYHISFPELAAIPLIRLRKFNEKTTVESLRRPVKRLIDMVEQNVEFVNKKREEVAFSPKDKAAVDSFLQEIKVDSKQTPFTQYYTDIIKQSLSRSSVMQSKPAQKKSKKGKAGVPKKSTNKENGEKSSDSTQSGIIEGRKRKKGSDESSESAPKKSTLEEKLTIVNHDNATTEDSATDVSKQAKADPVVQKSNGRRDVRKVKKLKTQG</sequence>
<feature type="region of interest" description="Disordered" evidence="4">
    <location>
        <begin position="667"/>
        <end position="781"/>
    </location>
</feature>
<feature type="compositionally biased region" description="Basic and acidic residues" evidence="4">
    <location>
        <begin position="725"/>
        <end position="735"/>
    </location>
</feature>
<feature type="compositionally biased region" description="Basic residues" evidence="4">
    <location>
        <begin position="770"/>
        <end position="781"/>
    </location>
</feature>
<dbReference type="OrthoDB" id="10266662at2759"/>
<dbReference type="PANTHER" id="PTHR12687:SF8">
    <property type="entry name" value="PROTEIN REBELOTE"/>
    <property type="match status" value="1"/>
</dbReference>
<dbReference type="AlphaFoldDB" id="A0A4Y7IDT5"/>
<feature type="compositionally biased region" description="Basic residues" evidence="4">
    <location>
        <begin position="1"/>
        <end position="36"/>
    </location>
</feature>
<feature type="compositionally biased region" description="Basic and acidic residues" evidence="4">
    <location>
        <begin position="37"/>
        <end position="53"/>
    </location>
</feature>
<dbReference type="Pfam" id="PF03715">
    <property type="entry name" value="Noc2"/>
    <property type="match status" value="1"/>
</dbReference>
<feature type="compositionally biased region" description="Acidic residues" evidence="4">
    <location>
        <begin position="156"/>
        <end position="178"/>
    </location>
</feature>
<feature type="compositionally biased region" description="Basic and acidic residues" evidence="4">
    <location>
        <begin position="692"/>
        <end position="701"/>
    </location>
</feature>
<accession>A0A4Y7IDT5</accession>
<evidence type="ECO:0000256" key="3">
    <source>
        <dbReference type="ARBA" id="ARBA00023242"/>
    </source>
</evidence>
<evidence type="ECO:0000313" key="6">
    <source>
        <dbReference type="Proteomes" id="UP000316621"/>
    </source>
</evidence>
<dbReference type="OMA" id="HYGHEAS"/>
<proteinExistence type="inferred from homology"/>
<keyword evidence="3" id="KW-0539">Nucleus</keyword>
<dbReference type="EMBL" id="CM010715">
    <property type="protein sequence ID" value="RZC47107.1"/>
    <property type="molecule type" value="Genomic_DNA"/>
</dbReference>
<evidence type="ECO:0000256" key="2">
    <source>
        <dbReference type="ARBA" id="ARBA00005907"/>
    </source>
</evidence>
<comment type="similarity">
    <text evidence="2">Belongs to the NOC2 family.</text>
</comment>
<dbReference type="GO" id="GO:0005654">
    <property type="term" value="C:nucleoplasm"/>
    <property type="evidence" value="ECO:0007669"/>
    <property type="project" value="TreeGrafter"/>
</dbReference>
<dbReference type="InterPro" id="IPR005343">
    <property type="entry name" value="Noc2"/>
</dbReference>
<feature type="region of interest" description="Disordered" evidence="4">
    <location>
        <begin position="156"/>
        <end position="180"/>
    </location>
</feature>
<feature type="region of interest" description="Disordered" evidence="4">
    <location>
        <begin position="1"/>
        <end position="54"/>
    </location>
</feature>
<dbReference type="GO" id="GO:0030691">
    <property type="term" value="C:Noc2p-Noc3p complex"/>
    <property type="evidence" value="ECO:0007669"/>
    <property type="project" value="TreeGrafter"/>
</dbReference>
<gene>
    <name evidence="5" type="ORF">C5167_040056</name>
</gene>
<evidence type="ECO:0008006" key="7">
    <source>
        <dbReference type="Google" id="ProtNLM"/>
    </source>
</evidence>
<keyword evidence="6" id="KW-1185">Reference proteome</keyword>
<dbReference type="Gramene" id="RZC47107">
    <property type="protein sequence ID" value="RZC47107"/>
    <property type="gene ID" value="C5167_040056"/>
</dbReference>
<organism evidence="5 6">
    <name type="scientific">Papaver somniferum</name>
    <name type="common">Opium poppy</name>
    <dbReference type="NCBI Taxonomy" id="3469"/>
    <lineage>
        <taxon>Eukaryota</taxon>
        <taxon>Viridiplantae</taxon>
        <taxon>Streptophyta</taxon>
        <taxon>Embryophyta</taxon>
        <taxon>Tracheophyta</taxon>
        <taxon>Spermatophyta</taxon>
        <taxon>Magnoliopsida</taxon>
        <taxon>Ranunculales</taxon>
        <taxon>Papaveraceae</taxon>
        <taxon>Papaveroideae</taxon>
        <taxon>Papaver</taxon>
    </lineage>
</organism>
<reference evidence="5 6" key="1">
    <citation type="journal article" date="2018" name="Science">
        <title>The opium poppy genome and morphinan production.</title>
        <authorList>
            <person name="Guo L."/>
            <person name="Winzer T."/>
            <person name="Yang X."/>
            <person name="Li Y."/>
            <person name="Ning Z."/>
            <person name="He Z."/>
            <person name="Teodor R."/>
            <person name="Lu Y."/>
            <person name="Bowser T.A."/>
            <person name="Graham I.A."/>
            <person name="Ye K."/>
        </authorList>
    </citation>
    <scope>NUCLEOTIDE SEQUENCE [LARGE SCALE GENOMIC DNA]</scope>
    <source>
        <strain evidence="6">cv. HN1</strain>
        <tissue evidence="5">Leaves</tissue>
    </source>
</reference>
<dbReference type="STRING" id="3469.A0A4Y7IDT5"/>
<protein>
    <recommendedName>
        <fullName evidence="7">Nucleolar complex protein 2 homolog</fullName>
    </recommendedName>
</protein>
<evidence type="ECO:0000256" key="4">
    <source>
        <dbReference type="SAM" id="MobiDB-lite"/>
    </source>
</evidence>
<dbReference type="PANTHER" id="PTHR12687">
    <property type="entry name" value="NUCLEOLAR COMPLEX 2 AND RAD4-RELATED"/>
    <property type="match status" value="1"/>
</dbReference>
<dbReference type="GO" id="GO:0030690">
    <property type="term" value="C:Noc1p-Noc2p complex"/>
    <property type="evidence" value="ECO:0007669"/>
    <property type="project" value="TreeGrafter"/>
</dbReference>
<feature type="compositionally biased region" description="Acidic residues" evidence="4">
    <location>
        <begin position="75"/>
        <end position="91"/>
    </location>
</feature>
<dbReference type="GO" id="GO:0005730">
    <property type="term" value="C:nucleolus"/>
    <property type="evidence" value="ECO:0007669"/>
    <property type="project" value="TreeGrafter"/>
</dbReference>
<evidence type="ECO:0000313" key="5">
    <source>
        <dbReference type="EMBL" id="RZC47107.1"/>
    </source>
</evidence>
<feature type="compositionally biased region" description="Polar residues" evidence="4">
    <location>
        <begin position="739"/>
        <end position="753"/>
    </location>
</feature>
<evidence type="ECO:0000256" key="1">
    <source>
        <dbReference type="ARBA" id="ARBA00004123"/>
    </source>
</evidence>